<evidence type="ECO:0000313" key="5">
    <source>
        <dbReference type="Proteomes" id="UP001500668"/>
    </source>
</evidence>
<protein>
    <submittedName>
        <fullName evidence="4">GNAT family N-acetyltransferase</fullName>
    </submittedName>
</protein>
<comment type="caution">
    <text evidence="4">The sequence shown here is derived from an EMBL/GenBank/DDBJ whole genome shotgun (WGS) entry which is preliminary data.</text>
</comment>
<dbReference type="Pfam" id="PF00583">
    <property type="entry name" value="Acetyltransf_1"/>
    <property type="match status" value="1"/>
</dbReference>
<dbReference type="EMBL" id="BAAACA010000050">
    <property type="protein sequence ID" value="GAA0623231.1"/>
    <property type="molecule type" value="Genomic_DNA"/>
</dbReference>
<proteinExistence type="predicted"/>
<gene>
    <name evidence="4" type="ORF">GCM10010394_62490</name>
</gene>
<sequence length="162" mass="17985">MNDDQQPRVRPAHPSDLPRLAELAAEHAAYEKAAPPAPDLAERLAAVLFGQERPRARCFVAEIPGGEVVGYATCAPEFSTWQAREFLHLDCLFLRDGHRGLGLGALLVDAVTAEARELGMAHVQWQTPVWNEGARRFYERMGARSSEKLRFVLPVTPQRASD</sequence>
<keyword evidence="2" id="KW-0012">Acyltransferase</keyword>
<dbReference type="CDD" id="cd04301">
    <property type="entry name" value="NAT_SF"/>
    <property type="match status" value="1"/>
</dbReference>
<keyword evidence="5" id="KW-1185">Reference proteome</keyword>
<keyword evidence="1" id="KW-0808">Transferase</keyword>
<dbReference type="PANTHER" id="PTHR10545">
    <property type="entry name" value="DIAMINE N-ACETYLTRANSFERASE"/>
    <property type="match status" value="1"/>
</dbReference>
<dbReference type="InterPro" id="IPR000182">
    <property type="entry name" value="GNAT_dom"/>
</dbReference>
<dbReference type="RefSeq" id="WP_344079354.1">
    <property type="nucleotide sequence ID" value="NZ_BAAACA010000050.1"/>
</dbReference>
<evidence type="ECO:0000313" key="4">
    <source>
        <dbReference type="EMBL" id="GAA0623231.1"/>
    </source>
</evidence>
<evidence type="ECO:0000259" key="3">
    <source>
        <dbReference type="PROSITE" id="PS51186"/>
    </source>
</evidence>
<evidence type="ECO:0000256" key="2">
    <source>
        <dbReference type="ARBA" id="ARBA00023315"/>
    </source>
</evidence>
<dbReference type="PROSITE" id="PS51186">
    <property type="entry name" value="GNAT"/>
    <property type="match status" value="1"/>
</dbReference>
<accession>A0ABP3S6R5</accession>
<dbReference type="Gene3D" id="3.40.630.30">
    <property type="match status" value="1"/>
</dbReference>
<reference evidence="5" key="1">
    <citation type="journal article" date="2019" name="Int. J. Syst. Evol. Microbiol.">
        <title>The Global Catalogue of Microorganisms (GCM) 10K type strain sequencing project: providing services to taxonomists for standard genome sequencing and annotation.</title>
        <authorList>
            <consortium name="The Broad Institute Genomics Platform"/>
            <consortium name="The Broad Institute Genome Sequencing Center for Infectious Disease"/>
            <person name="Wu L."/>
            <person name="Ma J."/>
        </authorList>
    </citation>
    <scope>NUCLEOTIDE SEQUENCE [LARGE SCALE GENOMIC DNA]</scope>
    <source>
        <strain evidence="5">JCM 5067</strain>
    </source>
</reference>
<feature type="domain" description="N-acetyltransferase" evidence="3">
    <location>
        <begin position="7"/>
        <end position="162"/>
    </location>
</feature>
<name>A0ABP3S6R5_9ACTN</name>
<dbReference type="Proteomes" id="UP001500668">
    <property type="component" value="Unassembled WGS sequence"/>
</dbReference>
<organism evidence="4 5">
    <name type="scientific">Streptomyces crystallinus</name>
    <dbReference type="NCBI Taxonomy" id="68191"/>
    <lineage>
        <taxon>Bacteria</taxon>
        <taxon>Bacillati</taxon>
        <taxon>Actinomycetota</taxon>
        <taxon>Actinomycetes</taxon>
        <taxon>Kitasatosporales</taxon>
        <taxon>Streptomycetaceae</taxon>
        <taxon>Streptomyces</taxon>
    </lineage>
</organism>
<evidence type="ECO:0000256" key="1">
    <source>
        <dbReference type="ARBA" id="ARBA00022679"/>
    </source>
</evidence>
<dbReference type="InterPro" id="IPR016181">
    <property type="entry name" value="Acyl_CoA_acyltransferase"/>
</dbReference>
<dbReference type="InterPro" id="IPR051016">
    <property type="entry name" value="Diverse_Substrate_AcTransf"/>
</dbReference>
<dbReference type="SUPFAM" id="SSF55729">
    <property type="entry name" value="Acyl-CoA N-acyltransferases (Nat)"/>
    <property type="match status" value="1"/>
</dbReference>
<dbReference type="PANTHER" id="PTHR10545:SF29">
    <property type="entry name" value="GH14572P-RELATED"/>
    <property type="match status" value="1"/>
</dbReference>